<evidence type="ECO:0000256" key="1">
    <source>
        <dbReference type="ARBA" id="ARBA00006432"/>
    </source>
</evidence>
<organism evidence="4 5">
    <name type="scientific">Caldimonas brevitalea</name>
    <dbReference type="NCBI Taxonomy" id="413882"/>
    <lineage>
        <taxon>Bacteria</taxon>
        <taxon>Pseudomonadati</taxon>
        <taxon>Pseudomonadota</taxon>
        <taxon>Betaproteobacteria</taxon>
        <taxon>Burkholderiales</taxon>
        <taxon>Sphaerotilaceae</taxon>
        <taxon>Caldimonas</taxon>
    </lineage>
</organism>
<keyword evidence="5" id="KW-1185">Reference proteome</keyword>
<dbReference type="PANTHER" id="PTHR22754:SF32">
    <property type="entry name" value="DISCO-INTERACTING PROTEIN 2"/>
    <property type="match status" value="1"/>
</dbReference>
<gene>
    <name evidence="4" type="ORF">AAW51_4261</name>
</gene>
<proteinExistence type="inferred from homology"/>
<dbReference type="SUPFAM" id="SSF56801">
    <property type="entry name" value="Acetyl-CoA synthetase-like"/>
    <property type="match status" value="1"/>
</dbReference>
<dbReference type="PATRIC" id="fig|413882.6.peg.4455"/>
<dbReference type="AlphaFoldDB" id="A0A0G3BNH6"/>
<evidence type="ECO:0000256" key="2">
    <source>
        <dbReference type="SAM" id="MobiDB-lite"/>
    </source>
</evidence>
<feature type="region of interest" description="Disordered" evidence="2">
    <location>
        <begin position="1"/>
        <end position="20"/>
    </location>
</feature>
<evidence type="ECO:0000259" key="3">
    <source>
        <dbReference type="Pfam" id="PF00501"/>
    </source>
</evidence>
<dbReference type="GO" id="GO:0006633">
    <property type="term" value="P:fatty acid biosynthetic process"/>
    <property type="evidence" value="ECO:0007669"/>
    <property type="project" value="TreeGrafter"/>
</dbReference>
<evidence type="ECO:0000313" key="5">
    <source>
        <dbReference type="Proteomes" id="UP000035352"/>
    </source>
</evidence>
<comment type="similarity">
    <text evidence="1">Belongs to the ATP-dependent AMP-binding enzyme family.</text>
</comment>
<name>A0A0G3BNH6_9BURK</name>
<protein>
    <submittedName>
        <fullName evidence="4">Beta-ketoacyl synthase</fullName>
    </submittedName>
</protein>
<dbReference type="GO" id="GO:0005886">
    <property type="term" value="C:plasma membrane"/>
    <property type="evidence" value="ECO:0007669"/>
    <property type="project" value="TreeGrafter"/>
</dbReference>
<sequence>MPSDTAPSGTADRPALVHGGPLDHPIARHVTLADALSHAAAHSGERGFVFVDAQGHETRWTYRELHEAARRAAALLQAQGHASGSRIVLRLGDPRGFALALWTCILGGYAAVPTADTGPLPSEPEAVQALGASLQALDPAVLIVPAAQAAQAVALKDRHGWSRLAVLTPEQLLEAPPAPPDAAPQGAPGDTVALIFPTSGSTGTPKPVTQTGTAILSMCAGSAQMNGFDAEDVFLNWMPLEHVGAVVFLHLLPVCVQAEQVHVEHRRVRERMLGWLDLLTRHKASVTWVPSHVFNIVAKAVEQGETGAWDLRALRFLVNAGESISSDFAHKFALQLQRYGLRADAIRPAFGMSETCSGITWASALQVHDERYVDLGAPIPGAALRIVGADGQLLCERQVGQLQVQGPSVTRGYYRAARDEKFLSDGWFDTGDRGFLHQGRLHLTDREGDAIEIDGTQLHGYELEAAIEALPGVLAGHVAVCSVLHAGRATLAAFYCGDPTRAETAALQAHVEAVLAGLAPQVPRIVVALAPHELPRTSIGKIQRKVLRRRLERAPQAAGTAVRSTEVSG</sequence>
<dbReference type="InterPro" id="IPR020845">
    <property type="entry name" value="AMP-binding_CS"/>
</dbReference>
<feature type="domain" description="AMP-dependent synthetase/ligase" evidence="3">
    <location>
        <begin position="40"/>
        <end position="414"/>
    </location>
</feature>
<dbReference type="STRING" id="413882.AAW51_4261"/>
<dbReference type="InterPro" id="IPR042099">
    <property type="entry name" value="ANL_N_sf"/>
</dbReference>
<dbReference type="Gene3D" id="3.40.50.12780">
    <property type="entry name" value="N-terminal domain of ligase-like"/>
    <property type="match status" value="1"/>
</dbReference>
<dbReference type="PANTHER" id="PTHR22754">
    <property type="entry name" value="DISCO-INTERACTING PROTEIN 2 DIP2 -RELATED"/>
    <property type="match status" value="1"/>
</dbReference>
<dbReference type="InterPro" id="IPR045851">
    <property type="entry name" value="AMP-bd_C_sf"/>
</dbReference>
<dbReference type="RefSeq" id="WP_047196194.1">
    <property type="nucleotide sequence ID" value="NZ_CP011371.1"/>
</dbReference>
<dbReference type="Gene3D" id="3.30.300.30">
    <property type="match status" value="1"/>
</dbReference>
<evidence type="ECO:0000313" key="4">
    <source>
        <dbReference type="EMBL" id="AKJ30952.1"/>
    </source>
</evidence>
<dbReference type="EMBL" id="CP011371">
    <property type="protein sequence ID" value="AKJ30952.1"/>
    <property type="molecule type" value="Genomic_DNA"/>
</dbReference>
<accession>A0A0G3BNH6</accession>
<dbReference type="PROSITE" id="PS00455">
    <property type="entry name" value="AMP_BINDING"/>
    <property type="match status" value="1"/>
</dbReference>
<dbReference type="KEGG" id="pbh:AAW51_4261"/>
<dbReference type="GO" id="GO:0070566">
    <property type="term" value="F:adenylyltransferase activity"/>
    <property type="evidence" value="ECO:0007669"/>
    <property type="project" value="TreeGrafter"/>
</dbReference>
<dbReference type="InterPro" id="IPR000873">
    <property type="entry name" value="AMP-dep_synth/lig_dom"/>
</dbReference>
<dbReference type="Proteomes" id="UP000035352">
    <property type="component" value="Chromosome"/>
</dbReference>
<dbReference type="Pfam" id="PF00501">
    <property type="entry name" value="AMP-binding"/>
    <property type="match status" value="1"/>
</dbReference>
<dbReference type="OrthoDB" id="5480912at2"/>
<reference evidence="4 5" key="1">
    <citation type="submission" date="2015-05" db="EMBL/GenBank/DDBJ databases">
        <authorList>
            <person name="Tang B."/>
            <person name="Yu Y."/>
        </authorList>
    </citation>
    <scope>NUCLEOTIDE SEQUENCE [LARGE SCALE GENOMIC DNA]</scope>
    <source>
        <strain evidence="4 5">DSM 7029</strain>
    </source>
</reference>